<keyword evidence="6" id="KW-0811">Translocation</keyword>
<dbReference type="Gene3D" id="1.10.287.110">
    <property type="entry name" value="DnaJ domain"/>
    <property type="match status" value="1"/>
</dbReference>
<keyword evidence="3" id="KW-0813">Transport</keyword>
<keyword evidence="8" id="KW-0472">Membrane</keyword>
<sequence>MGLISQQPKPIQTRAEFLLDSTKISLGVKPVLRGQLASRIIAQFIVMGSGILGRAFFQAYRQAIANASKTGVAQEAMQNAVRKAGKAINAQEARQILGVTEKTSWEEILLKYDKLFENNAKAGSFYLQSKVVRAKECLEVVYRTKANL</sequence>
<evidence type="ECO:0000256" key="6">
    <source>
        <dbReference type="ARBA" id="ARBA00023010"/>
    </source>
</evidence>
<evidence type="ECO:0000256" key="1">
    <source>
        <dbReference type="ARBA" id="ARBA00004637"/>
    </source>
</evidence>
<dbReference type="Pfam" id="PF03656">
    <property type="entry name" value="Pam16"/>
    <property type="match status" value="1"/>
</dbReference>
<reference evidence="9" key="1">
    <citation type="submission" date="2018-11" db="EMBL/GenBank/DDBJ databases">
        <authorList>
            <consortium name="Genoscope - CEA"/>
            <person name="William W."/>
        </authorList>
    </citation>
    <scope>NUCLEOTIDE SEQUENCE</scope>
</reference>
<evidence type="ECO:0000256" key="3">
    <source>
        <dbReference type="ARBA" id="ARBA00022448"/>
    </source>
</evidence>
<evidence type="ECO:0000313" key="9">
    <source>
        <dbReference type="EMBL" id="VDC99595.1"/>
    </source>
</evidence>
<dbReference type="GO" id="GO:0031348">
    <property type="term" value="P:negative regulation of defense response"/>
    <property type="evidence" value="ECO:0007669"/>
    <property type="project" value="UniProtKB-ARBA"/>
</dbReference>
<dbReference type="GO" id="GO:0030150">
    <property type="term" value="P:protein import into mitochondrial matrix"/>
    <property type="evidence" value="ECO:0007669"/>
    <property type="project" value="InterPro"/>
</dbReference>
<dbReference type="GO" id="GO:0005744">
    <property type="term" value="C:TIM23 mitochondrial import inner membrane translocase complex"/>
    <property type="evidence" value="ECO:0007669"/>
    <property type="project" value="InterPro"/>
</dbReference>
<dbReference type="AlphaFoldDB" id="A0A3P6BB80"/>
<evidence type="ECO:0000256" key="5">
    <source>
        <dbReference type="ARBA" id="ARBA00022927"/>
    </source>
</evidence>
<dbReference type="PANTHER" id="PTHR12388">
    <property type="entry name" value="MITOCHONDRIA ASSOCIATED GRANULOCYTE MACROPHAGE CSF SIGNALING MOLECULE"/>
    <property type="match status" value="1"/>
</dbReference>
<evidence type="ECO:0000256" key="2">
    <source>
        <dbReference type="ARBA" id="ARBA00008817"/>
    </source>
</evidence>
<accession>A0A3P6BB80</accession>
<dbReference type="InterPro" id="IPR005341">
    <property type="entry name" value="Tim16"/>
</dbReference>
<evidence type="ECO:0000256" key="4">
    <source>
        <dbReference type="ARBA" id="ARBA00022792"/>
    </source>
</evidence>
<keyword evidence="5" id="KW-0653">Protein transport</keyword>
<gene>
    <name evidence="9" type="ORF">BRAA07T30103Z</name>
</gene>
<evidence type="ECO:0000256" key="8">
    <source>
        <dbReference type="ARBA" id="ARBA00023136"/>
    </source>
</evidence>
<protein>
    <submittedName>
        <fullName evidence="9">Uncharacterized protein</fullName>
    </submittedName>
</protein>
<dbReference type="FunFam" id="1.10.287.110:FF:000006">
    <property type="entry name" value="Import inner membrane translocase subunit TIM16"/>
    <property type="match status" value="1"/>
</dbReference>
<dbReference type="PANTHER" id="PTHR12388:SF0">
    <property type="entry name" value="MITOCHONDRIAL IMPORT INNER MEMBRANE TRANSLOCASE SUBUNIT TIM16"/>
    <property type="match status" value="1"/>
</dbReference>
<comment type="subcellular location">
    <subcellularLocation>
        <location evidence="1">Mitochondrion inner membrane</location>
        <topology evidence="1">Peripheral membrane protein</topology>
    </subcellularLocation>
</comment>
<dbReference type="InterPro" id="IPR036869">
    <property type="entry name" value="J_dom_sf"/>
</dbReference>
<keyword evidence="7" id="KW-0496">Mitochondrion</keyword>
<proteinExistence type="inferred from homology"/>
<name>A0A3P6BB80_BRACM</name>
<dbReference type="EMBL" id="LR031574">
    <property type="protein sequence ID" value="VDC99595.1"/>
    <property type="molecule type" value="Genomic_DNA"/>
</dbReference>
<evidence type="ECO:0000256" key="7">
    <source>
        <dbReference type="ARBA" id="ARBA00023128"/>
    </source>
</evidence>
<keyword evidence="4" id="KW-0999">Mitochondrion inner membrane</keyword>
<organism evidence="9">
    <name type="scientific">Brassica campestris</name>
    <name type="common">Field mustard</name>
    <dbReference type="NCBI Taxonomy" id="3711"/>
    <lineage>
        <taxon>Eukaryota</taxon>
        <taxon>Viridiplantae</taxon>
        <taxon>Streptophyta</taxon>
        <taxon>Embryophyta</taxon>
        <taxon>Tracheophyta</taxon>
        <taxon>Spermatophyta</taxon>
        <taxon>Magnoliopsida</taxon>
        <taxon>eudicotyledons</taxon>
        <taxon>Gunneridae</taxon>
        <taxon>Pentapetalae</taxon>
        <taxon>rosids</taxon>
        <taxon>malvids</taxon>
        <taxon>Brassicales</taxon>
        <taxon>Brassicaceae</taxon>
        <taxon>Brassiceae</taxon>
        <taxon>Brassica</taxon>
    </lineage>
</organism>
<comment type="similarity">
    <text evidence="2">Belongs to the TIM16/PAM16 family.</text>
</comment>